<dbReference type="Gene3D" id="3.30.1150.10">
    <property type="match status" value="1"/>
</dbReference>
<dbReference type="NCBIfam" id="TIGR01352">
    <property type="entry name" value="tonB_Cterm"/>
    <property type="match status" value="1"/>
</dbReference>
<feature type="domain" description="TonB C-terminal" evidence="5">
    <location>
        <begin position="84"/>
        <end position="174"/>
    </location>
</feature>
<evidence type="ECO:0000313" key="6">
    <source>
        <dbReference type="EMBL" id="MDR7194558.1"/>
    </source>
</evidence>
<sequence length="174" mass="17752">MQMLEASQTETGCRIEGVAPTADIAALQQRALALIAEANCAARATPGEVDVVGSGADAGHGFTLTLAAPPGGGVCLQSPGATPPSPQTGLDMMSRHEHPAVHPGTAGQSGVAMVVVLVDPDESPVVSLISRSSGHPALDTAALEASQRWTYTRMDTPREPGIGLVLVPVPFEVE</sequence>
<accession>A0ABU1Y0S7</accession>
<reference evidence="6 7" key="1">
    <citation type="submission" date="2023-07" db="EMBL/GenBank/DDBJ databases">
        <title>Sorghum-associated microbial communities from plants grown in Nebraska, USA.</title>
        <authorList>
            <person name="Schachtman D."/>
        </authorList>
    </citation>
    <scope>NUCLEOTIDE SEQUENCE [LARGE SCALE GENOMIC DNA]</scope>
    <source>
        <strain evidence="6 7">4099</strain>
    </source>
</reference>
<dbReference type="Proteomes" id="UP001256588">
    <property type="component" value="Unassembled WGS sequence"/>
</dbReference>
<organism evidence="6 7">
    <name type="scientific">Luteimonas terrae</name>
    <dbReference type="NCBI Taxonomy" id="1530191"/>
    <lineage>
        <taxon>Bacteria</taxon>
        <taxon>Pseudomonadati</taxon>
        <taxon>Pseudomonadota</taxon>
        <taxon>Gammaproteobacteria</taxon>
        <taxon>Lysobacterales</taxon>
        <taxon>Lysobacteraceae</taxon>
        <taxon>Luteimonas</taxon>
    </lineage>
</organism>
<dbReference type="InterPro" id="IPR037682">
    <property type="entry name" value="TonB_C"/>
</dbReference>
<protein>
    <submittedName>
        <fullName evidence="6">TonB family protein</fullName>
    </submittedName>
</protein>
<evidence type="ECO:0000259" key="5">
    <source>
        <dbReference type="PROSITE" id="PS52015"/>
    </source>
</evidence>
<keyword evidence="4" id="KW-0472">Membrane</keyword>
<dbReference type="RefSeq" id="WP_310238014.1">
    <property type="nucleotide sequence ID" value="NZ_JAVDWO010000016.1"/>
</dbReference>
<keyword evidence="3" id="KW-1133">Transmembrane helix</keyword>
<comment type="caution">
    <text evidence="6">The sequence shown here is derived from an EMBL/GenBank/DDBJ whole genome shotgun (WGS) entry which is preliminary data.</text>
</comment>
<proteinExistence type="predicted"/>
<comment type="subcellular location">
    <subcellularLocation>
        <location evidence="1">Membrane</location>
        <topology evidence="1">Single-pass membrane protein</topology>
    </subcellularLocation>
</comment>
<evidence type="ECO:0000313" key="7">
    <source>
        <dbReference type="Proteomes" id="UP001256588"/>
    </source>
</evidence>
<evidence type="ECO:0000256" key="4">
    <source>
        <dbReference type="ARBA" id="ARBA00023136"/>
    </source>
</evidence>
<dbReference type="Pfam" id="PF03544">
    <property type="entry name" value="TonB_C"/>
    <property type="match status" value="1"/>
</dbReference>
<name>A0ABU1Y0S7_9GAMM</name>
<evidence type="ECO:0000256" key="3">
    <source>
        <dbReference type="ARBA" id="ARBA00022989"/>
    </source>
</evidence>
<gene>
    <name evidence="6" type="ORF">J2W68_003306</name>
</gene>
<dbReference type="SUPFAM" id="SSF74653">
    <property type="entry name" value="TolA/TonB C-terminal domain"/>
    <property type="match status" value="1"/>
</dbReference>
<keyword evidence="7" id="KW-1185">Reference proteome</keyword>
<evidence type="ECO:0000256" key="2">
    <source>
        <dbReference type="ARBA" id="ARBA00022692"/>
    </source>
</evidence>
<dbReference type="EMBL" id="JAVDWO010000016">
    <property type="protein sequence ID" value="MDR7194558.1"/>
    <property type="molecule type" value="Genomic_DNA"/>
</dbReference>
<keyword evidence="2" id="KW-0812">Transmembrane</keyword>
<evidence type="ECO:0000256" key="1">
    <source>
        <dbReference type="ARBA" id="ARBA00004167"/>
    </source>
</evidence>
<dbReference type="InterPro" id="IPR006260">
    <property type="entry name" value="TonB/TolA_C"/>
</dbReference>
<dbReference type="PROSITE" id="PS52015">
    <property type="entry name" value="TONB_CTD"/>
    <property type="match status" value="1"/>
</dbReference>